<feature type="transmembrane region" description="Helical" evidence="1">
    <location>
        <begin position="490"/>
        <end position="511"/>
    </location>
</feature>
<dbReference type="RefSeq" id="WP_048121529.1">
    <property type="nucleotide sequence ID" value="NZ_CP009520.1"/>
</dbReference>
<gene>
    <name evidence="2" type="ORF">MSVAZ_2414</name>
</gene>
<reference evidence="2 3" key="1">
    <citation type="submission" date="2014-07" db="EMBL/GenBank/DDBJ databases">
        <title>Methanogenic archaea and the global carbon cycle.</title>
        <authorList>
            <person name="Henriksen J.R."/>
            <person name="Luke J."/>
            <person name="Reinhart S."/>
            <person name="Benedict M.N."/>
            <person name="Youngblut N.D."/>
            <person name="Metcalf M.E."/>
            <person name="Whitaker R.J."/>
            <person name="Metcalf W.W."/>
        </authorList>
    </citation>
    <scope>NUCLEOTIDE SEQUENCE [LARGE SCALE GENOMIC DNA]</scope>
    <source>
        <strain evidence="2 3">Z-761</strain>
    </source>
</reference>
<accession>A0A0E3Q5A7</accession>
<evidence type="ECO:0000313" key="3">
    <source>
        <dbReference type="Proteomes" id="UP000033096"/>
    </source>
</evidence>
<evidence type="ECO:0000256" key="1">
    <source>
        <dbReference type="SAM" id="Phobius"/>
    </source>
</evidence>
<sequence>MKNSASNPLEGTPKDFAPYGIYNSTGQLLKGNILFGQYTELATQLDTKRSAFYLKSKEYGNEVILGCSLSVKTDNGREERIVFIQVYKNLHSENRVNSDIQLLKQFSDIQSLKQLYEGVESEVERLDLKKYRLVGLWDEKDFINIREIQINDDVLEYTAGKILAGRKVSVKVSDLSSGLSLIIRLIERLRYRYTFSVDVSQYPSETEVSISLMKPNPDFEIGENGKYRKSSESELWDFYKDLSKEPLKDKTSHSKGSQTQSDFISPVVNKILNDSLHYRSPSDLVLNEFEDKEKVEIFQGLVKKPADISNSIIKKVLLDIYNKIESPECKKDLYKVLISNNVYIEGPIKDLIIGIYKEHDEDLFNLLFSNTSLEKSSLNNLGGRRAQNSLKNSKYKSFKEEIKKALELFEYSDKISFLKFIAAEAPPKPKDEGRILLGTLIEDLVSIKKNDFVLKLSEDEAENLDQIQGTDYLKTKKTLKQGKKSRNIRIIFYTSALFIIIITASYFYIYLAPSLFLYLEKAFDYLLSIFS</sequence>
<keyword evidence="1" id="KW-1133">Transmembrane helix</keyword>
<dbReference type="KEGG" id="mvc:MSVAZ_2414"/>
<dbReference type="Proteomes" id="UP000033096">
    <property type="component" value="Chromosome"/>
</dbReference>
<protein>
    <submittedName>
        <fullName evidence="2">Uncharacterized protein</fullName>
    </submittedName>
</protein>
<name>A0A0E3Q5A7_9EURY</name>
<keyword evidence="1" id="KW-0472">Membrane</keyword>
<keyword evidence="3" id="KW-1185">Reference proteome</keyword>
<dbReference type="HOGENOM" id="CLU_512542_0_0_2"/>
<dbReference type="AlphaFoldDB" id="A0A0E3Q5A7"/>
<dbReference type="GeneID" id="24810901"/>
<proteinExistence type="predicted"/>
<keyword evidence="1" id="KW-0812">Transmembrane</keyword>
<dbReference type="PATRIC" id="fig|1434123.4.peg.2950"/>
<evidence type="ECO:0000313" key="2">
    <source>
        <dbReference type="EMBL" id="AKB44683.1"/>
    </source>
</evidence>
<dbReference type="STRING" id="1434123.MSVAZ_2414"/>
<dbReference type="EMBL" id="CP009520">
    <property type="protein sequence ID" value="AKB44683.1"/>
    <property type="molecule type" value="Genomic_DNA"/>
</dbReference>
<organism evidence="2 3">
    <name type="scientific">Methanosarcina vacuolata Z-761</name>
    <dbReference type="NCBI Taxonomy" id="1434123"/>
    <lineage>
        <taxon>Archaea</taxon>
        <taxon>Methanobacteriati</taxon>
        <taxon>Methanobacteriota</taxon>
        <taxon>Stenosarchaea group</taxon>
        <taxon>Methanomicrobia</taxon>
        <taxon>Methanosarcinales</taxon>
        <taxon>Methanosarcinaceae</taxon>
        <taxon>Methanosarcina</taxon>
    </lineage>
</organism>